<organism evidence="1 2">
    <name type="scientific">Rhizocola hellebori</name>
    <dbReference type="NCBI Taxonomy" id="1392758"/>
    <lineage>
        <taxon>Bacteria</taxon>
        <taxon>Bacillati</taxon>
        <taxon>Actinomycetota</taxon>
        <taxon>Actinomycetes</taxon>
        <taxon>Micromonosporales</taxon>
        <taxon>Micromonosporaceae</taxon>
        <taxon>Rhizocola</taxon>
    </lineage>
</organism>
<dbReference type="AlphaFoldDB" id="A0A8J3VHQ9"/>
<reference evidence="1" key="1">
    <citation type="submission" date="2021-01" db="EMBL/GenBank/DDBJ databases">
        <title>Whole genome shotgun sequence of Rhizocola hellebori NBRC 109834.</title>
        <authorList>
            <person name="Komaki H."/>
            <person name="Tamura T."/>
        </authorList>
    </citation>
    <scope>NUCLEOTIDE SEQUENCE</scope>
    <source>
        <strain evidence="1">NBRC 109834</strain>
    </source>
</reference>
<dbReference type="Pfam" id="PF10127">
    <property type="entry name" value="RlaP"/>
    <property type="match status" value="1"/>
</dbReference>
<dbReference type="PANTHER" id="PTHR34817">
    <property type="entry name" value="NUCLEOTIDYLTRANSFERASE"/>
    <property type="match status" value="1"/>
</dbReference>
<comment type="caution">
    <text evidence="1">The sequence shown here is derived from an EMBL/GenBank/DDBJ whole genome shotgun (WGS) entry which is preliminary data.</text>
</comment>
<dbReference type="PANTHER" id="PTHR34817:SF2">
    <property type="entry name" value="NUCLEOTIDYLTRANSFERASE"/>
    <property type="match status" value="1"/>
</dbReference>
<accession>A0A8J3VHQ9</accession>
<keyword evidence="2" id="KW-1185">Reference proteome</keyword>
<dbReference type="RefSeq" id="WP_203910352.1">
    <property type="nucleotide sequence ID" value="NZ_BONY01000028.1"/>
</dbReference>
<sequence length="226" mass="25347">MLTAHELVTEHTIYSCVVGSRAYGLAGPDSDTDRRGVYLAPTHLFWGLDKPPTHVDGPDEEQFSWELERFSQLALQANPTVLECLWSPLSSPPTAVGRELLSLRDAFLSTGVAQSYGGYAQDQFKRLEAARRKTDQTKWKQAMHMVRLLMAGAHVLGTGQILVDMSEHRDRLLAIKRGEWSWEEVRALAAQLEARLAQAMATTLLPAEPDRAAINDFLVRTRRDHL</sequence>
<dbReference type="EMBL" id="BONY01000028">
    <property type="protein sequence ID" value="GIH06537.1"/>
    <property type="molecule type" value="Genomic_DNA"/>
</dbReference>
<evidence type="ECO:0000313" key="1">
    <source>
        <dbReference type="EMBL" id="GIH06537.1"/>
    </source>
</evidence>
<name>A0A8J3VHQ9_9ACTN</name>
<gene>
    <name evidence="1" type="ORF">Rhe02_46040</name>
</gene>
<proteinExistence type="predicted"/>
<dbReference type="Proteomes" id="UP000612899">
    <property type="component" value="Unassembled WGS sequence"/>
</dbReference>
<protein>
    <submittedName>
        <fullName evidence="1">Nucleotidyltransferase</fullName>
    </submittedName>
</protein>
<evidence type="ECO:0000313" key="2">
    <source>
        <dbReference type="Proteomes" id="UP000612899"/>
    </source>
</evidence>
<dbReference type="InterPro" id="IPR018775">
    <property type="entry name" value="RlaP"/>
</dbReference>